<dbReference type="Pfam" id="PF00665">
    <property type="entry name" value="rve"/>
    <property type="match status" value="1"/>
</dbReference>
<dbReference type="InterPro" id="IPR041588">
    <property type="entry name" value="Integrase_H2C2"/>
</dbReference>
<feature type="compositionally biased region" description="Low complexity" evidence="2">
    <location>
        <begin position="321"/>
        <end position="332"/>
    </location>
</feature>
<feature type="compositionally biased region" description="Polar residues" evidence="2">
    <location>
        <begin position="1184"/>
        <end position="1212"/>
    </location>
</feature>
<dbReference type="GO" id="GO:0003676">
    <property type="term" value="F:nucleic acid binding"/>
    <property type="evidence" value="ECO:0007669"/>
    <property type="project" value="InterPro"/>
</dbReference>
<protein>
    <submittedName>
        <fullName evidence="5">Uncharacterized protein</fullName>
    </submittedName>
</protein>
<sequence length="2331" mass="259839">MVENSLADSAENLPPAVVKVCALLGVKDSTLLRFLPDAEIDKYCSKFVGDGAAAMTSSDFGAVSFASGDDHTADEVEPQRFLLCLGCCRLSSLSSYRMIGVMKATKMTVVSIVKDAGCCYKVHVLLRCAQVCYRMSGLGVDYLRSTYSASDDPSFLEDRISSLRQKGDENVFQYLDRLNVVVAQARLCGLNVSEAQVCKYYRQGLRRDLLKTANYHFSHVVAASKLATELYNFGRLNGTRFQKDRDDKTTSTGNGSKSGSFFSEAESEYIRSNKICFRFAKWGNCDRDSCHFKHLQQIKDGLAAKVNSTSTTTPSVDSKPSASGTTSSAATGRPSADGNIKLCGSTCSSNHTLRVPQLLPFMVEIDTGSSCSIVTRKLETALTQLGLLLGSVGEVKTFHTALASSLLHAVRRITVCLALLDADMGVNYILWEPYVIESDLPGCDGLFGRDVVSWGGGANNGLQVVTIDGPMDISQFSCTFNELRELRGYQFSSDELLPPDRQAVAEEILYPVRDGKVDSRPSTVDLDDSNATLSDDCDIGNTLKVGTGAGRKTVEEISFDSVPLPDLSHPTFAPCDDPIDRVLYQNGWYRVSVHKCASTNNFYFAAEISREISAWMDQLSFKPVSRVHWRWAKASSEAKTECLRQINKFIDDDKLRRVPSSQNLFRSNYYPVKGRKRYRIVLPLLKFNQALRYICRFDPIVNPQHRMSVALHRMRFAPSLSLLDISDAYMNIRVLSSLSDKLQLWYHGSAWAFRYLIYGSSCAPPTLEYSVQFLESLCPSPSKGLPPACSFMDDLVKPRHLHHQQPAPVTVGHETVASSDEDMVASTNGDLCDFTVGLYAQYRFPLKVEVLPDDDSLPLTSLGLQLTQNEIVYRRDRFEALQKTDPASCGTYRLALKVLGALTNDKRIMDKVILGNEILNLARFQDWVIAMLVDEVKKLDHVPTVEALETSLKDGFMKAIVFIVGPSSSSNFASKAIENFMQLVPFIFPALLTKLLEAEVAIVVSEEAKRTYRALKLDAARKLTVAGEYSIFVEVDAPAVATYGSMATLAEPAQAFRYKKMMTESELAAILRAVDKVEITDIVRRRHWSAVHEFHYLSRALEGSLWLLVWANLDKVCGGQLEQEQLLNTMIDLKQMPSKWCHANAGRLLLYDAEPPWHVLRGCGFAGCFDHIKPSPSSSPSKILGQTSTTTTPEVQQFSNAPSPQTTGQQSHRPNRRGPKKCFTCVLVILHPSAPSPPPPIPSPALERKRCVWWDLPKEPFTATREIREHCPEVPSLIPCQATATLANGSTEEVVGTVKLDLIFCDRVVTHDYYVVKDLQPGDSAEGLRVTTRVKSPAEGDSEGITQPGSVTSLNADSEEIAVRKVRRVKTPFRVLLILLLFILSSLLAEMRWSSIGDRYQQHHSMTIGWPPLKPRTDGTHVDYSKAMIARLSDEQKELLRKEQSLLKSTRLRPVCDARSWNSVLPSASYLGSDTSVLLTEMQLAINKLLLDGLSVSEIAVGFLDISLISFYRIHLGPGLRVNLSLGGIKYVSRRLIFGLSVGPSALESFVRRLIDLMYARGVSRRVHVFIYLDDICLVGPIHDISYAVQVLRRLGTLHGFPFPAEKCNTFTIDSSEAIRHLGVFWKVSDGHFAIQCPTVEVPSELAPSYTKRQLFVVSGRLGDPLRRHPLWRYCADVMRAVSGRWSGGWDDLHVLSASERRTLSIVLSKIQDAKESHVHLLEDTGKSRLLVRGDASCHGYGWLVFLSNVAEDVDSAATAPLFCRARLWRVTQQYWHINRRELFCSVEALLCVGDLRLKEFGIESVVLESDSRVTCGWLRGASFRAVTKSQERTSIGRLLVIASDVRVRLQLPVVVRHIAAEINADADDLSRLAQLWDLPLDDLFNSQRSGGDGSVHSACLVRCAAVLVDSTVTLAKMQCDFAETMALILHCRASKAAGYYECALGRFRLEERDGCEILTRVVMTIGTPYTEGRSVLVHPWDDREKTDSIIAKCHDEIGHLSAPMTLWHLRRFWWWKGIRADSKRVCMMCDHCIAAVIKGSIRVWKGNCLDHTVRSPWETVSADLAGPFVADSFNCVYCLLLCDHFSRFCLLRPLRSATSREVIRVMTEVCGTFGSMRTLRSDRGSCFASRATQSSLEALGVRVRLVTPRAPWCNGLVERRVQELKVCLRGYGLSKSRSWSSKLGSAMRRMNSVVLPDLGTTPFNIMFHRSMYLGSVVPPSSVDAAVDDDELPTADELKENDEGVLLQRDWVGKVRDDREQPPEDRRQLRPVSAGQKVLVKMTDGWRGPWKVLIVHDDKARVTIADKYGVERDEHRANLRVYYGTSEVQAF</sequence>
<feature type="domain" description="C3H1-type" evidence="3">
    <location>
        <begin position="270"/>
        <end position="297"/>
    </location>
</feature>
<feature type="domain" description="Integrase catalytic" evidence="4">
    <location>
        <begin position="2053"/>
        <end position="2211"/>
    </location>
</feature>
<dbReference type="PROSITE" id="PS50994">
    <property type="entry name" value="INTEGRASE"/>
    <property type="match status" value="1"/>
</dbReference>
<accession>A0A7J6P6I6</accession>
<dbReference type="PANTHER" id="PTHR37984:SF5">
    <property type="entry name" value="PROTEIN NYNRIN-LIKE"/>
    <property type="match status" value="1"/>
</dbReference>
<evidence type="ECO:0000313" key="6">
    <source>
        <dbReference type="Proteomes" id="UP000541610"/>
    </source>
</evidence>
<evidence type="ECO:0000256" key="1">
    <source>
        <dbReference type="PROSITE-ProRule" id="PRU00723"/>
    </source>
</evidence>
<dbReference type="InterPro" id="IPR036397">
    <property type="entry name" value="RNaseH_sf"/>
</dbReference>
<name>A0A7J6P6I6_PEROL</name>
<keyword evidence="1" id="KW-0479">Metal-binding</keyword>
<dbReference type="InterPro" id="IPR043502">
    <property type="entry name" value="DNA/RNA_pol_sf"/>
</dbReference>
<evidence type="ECO:0000313" key="5">
    <source>
        <dbReference type="EMBL" id="KAF4691715.1"/>
    </source>
</evidence>
<proteinExistence type="predicted"/>
<feature type="region of interest" description="Disordered" evidence="2">
    <location>
        <begin position="1176"/>
        <end position="1218"/>
    </location>
</feature>
<dbReference type="SUPFAM" id="SSF53098">
    <property type="entry name" value="Ribonuclease H-like"/>
    <property type="match status" value="1"/>
</dbReference>
<evidence type="ECO:0000256" key="2">
    <source>
        <dbReference type="SAM" id="MobiDB-lite"/>
    </source>
</evidence>
<dbReference type="InterPro" id="IPR012337">
    <property type="entry name" value="RNaseH-like_sf"/>
</dbReference>
<organism evidence="5 6">
    <name type="scientific">Perkinsus olseni</name>
    <name type="common">Perkinsus atlanticus</name>
    <dbReference type="NCBI Taxonomy" id="32597"/>
    <lineage>
        <taxon>Eukaryota</taxon>
        <taxon>Sar</taxon>
        <taxon>Alveolata</taxon>
        <taxon>Perkinsozoa</taxon>
        <taxon>Perkinsea</taxon>
        <taxon>Perkinsida</taxon>
        <taxon>Perkinsidae</taxon>
        <taxon>Perkinsus</taxon>
    </lineage>
</organism>
<dbReference type="PROSITE" id="PS50103">
    <property type="entry name" value="ZF_C3H1"/>
    <property type="match status" value="1"/>
</dbReference>
<dbReference type="InterPro" id="IPR001584">
    <property type="entry name" value="Integrase_cat-core"/>
</dbReference>
<dbReference type="Gene3D" id="3.30.420.10">
    <property type="entry name" value="Ribonuclease H-like superfamily/Ribonuclease H"/>
    <property type="match status" value="1"/>
</dbReference>
<dbReference type="EMBL" id="JABANP010000073">
    <property type="protein sequence ID" value="KAF4691715.1"/>
    <property type="molecule type" value="Genomic_DNA"/>
</dbReference>
<keyword evidence="1" id="KW-0862">Zinc</keyword>
<dbReference type="Proteomes" id="UP000541610">
    <property type="component" value="Unassembled WGS sequence"/>
</dbReference>
<comment type="caution">
    <text evidence="5">The sequence shown here is derived from an EMBL/GenBank/DDBJ whole genome shotgun (WGS) entry which is preliminary data.</text>
</comment>
<feature type="region of interest" description="Disordered" evidence="2">
    <location>
        <begin position="309"/>
        <end position="334"/>
    </location>
</feature>
<dbReference type="GO" id="GO:0015074">
    <property type="term" value="P:DNA integration"/>
    <property type="evidence" value="ECO:0007669"/>
    <property type="project" value="InterPro"/>
</dbReference>
<dbReference type="Gene3D" id="1.10.340.70">
    <property type="match status" value="1"/>
</dbReference>
<reference evidence="5 6" key="1">
    <citation type="submission" date="2020-04" db="EMBL/GenBank/DDBJ databases">
        <title>Perkinsus olseni comparative genomics.</title>
        <authorList>
            <person name="Bogema D.R."/>
        </authorList>
    </citation>
    <scope>NUCLEOTIDE SEQUENCE [LARGE SCALE GENOMIC DNA]</scope>
    <source>
        <strain evidence="5">00978-12</strain>
    </source>
</reference>
<feature type="zinc finger region" description="C3H1-type" evidence="1">
    <location>
        <begin position="270"/>
        <end position="297"/>
    </location>
</feature>
<dbReference type="Pfam" id="PF17921">
    <property type="entry name" value="Integrase_H2C2"/>
    <property type="match status" value="1"/>
</dbReference>
<dbReference type="InterPro" id="IPR050951">
    <property type="entry name" value="Retrovirus_Pol_polyprotein"/>
</dbReference>
<dbReference type="InterPro" id="IPR000571">
    <property type="entry name" value="Znf_CCCH"/>
</dbReference>
<dbReference type="PANTHER" id="PTHR37984">
    <property type="entry name" value="PROTEIN CBG26694"/>
    <property type="match status" value="1"/>
</dbReference>
<keyword evidence="1" id="KW-0863">Zinc-finger</keyword>
<dbReference type="SUPFAM" id="SSF56672">
    <property type="entry name" value="DNA/RNA polymerases"/>
    <property type="match status" value="2"/>
</dbReference>
<evidence type="ECO:0000259" key="3">
    <source>
        <dbReference type="PROSITE" id="PS50103"/>
    </source>
</evidence>
<feature type="compositionally biased region" description="Polar residues" evidence="2">
    <location>
        <begin position="309"/>
        <end position="320"/>
    </location>
</feature>
<evidence type="ECO:0000259" key="4">
    <source>
        <dbReference type="PROSITE" id="PS50994"/>
    </source>
</evidence>
<dbReference type="GO" id="GO:0008270">
    <property type="term" value="F:zinc ion binding"/>
    <property type="evidence" value="ECO:0007669"/>
    <property type="project" value="UniProtKB-KW"/>
</dbReference>
<gene>
    <name evidence="5" type="ORF">FOZ60_015029</name>
</gene>